<dbReference type="PANTHER" id="PTHR43791">
    <property type="entry name" value="PERMEASE-RELATED"/>
    <property type="match status" value="1"/>
</dbReference>
<name>A0A9P4YUR1_9HYPO</name>
<feature type="transmembrane region" description="Helical" evidence="6">
    <location>
        <begin position="271"/>
        <end position="290"/>
    </location>
</feature>
<organism evidence="8 9">
    <name type="scientific">Geosmithia morbida</name>
    <dbReference type="NCBI Taxonomy" id="1094350"/>
    <lineage>
        <taxon>Eukaryota</taxon>
        <taxon>Fungi</taxon>
        <taxon>Dikarya</taxon>
        <taxon>Ascomycota</taxon>
        <taxon>Pezizomycotina</taxon>
        <taxon>Sordariomycetes</taxon>
        <taxon>Hypocreomycetidae</taxon>
        <taxon>Hypocreales</taxon>
        <taxon>Bionectriaceae</taxon>
        <taxon>Geosmithia</taxon>
    </lineage>
</organism>
<dbReference type="SUPFAM" id="SSF103473">
    <property type="entry name" value="MFS general substrate transporter"/>
    <property type="match status" value="1"/>
</dbReference>
<feature type="transmembrane region" description="Helical" evidence="6">
    <location>
        <begin position="499"/>
        <end position="518"/>
    </location>
</feature>
<keyword evidence="2" id="KW-0813">Transport</keyword>
<feature type="transmembrane region" description="Helical" evidence="6">
    <location>
        <begin position="204"/>
        <end position="229"/>
    </location>
</feature>
<dbReference type="InterPro" id="IPR036259">
    <property type="entry name" value="MFS_trans_sf"/>
</dbReference>
<dbReference type="Proteomes" id="UP000749293">
    <property type="component" value="Unassembled WGS sequence"/>
</dbReference>
<gene>
    <name evidence="8" type="ORF">GMORB2_2341</name>
</gene>
<evidence type="ECO:0000256" key="4">
    <source>
        <dbReference type="ARBA" id="ARBA00022989"/>
    </source>
</evidence>
<dbReference type="InterPro" id="IPR020846">
    <property type="entry name" value="MFS_dom"/>
</dbReference>
<dbReference type="EMBL" id="JAANYQ010000013">
    <property type="protein sequence ID" value="KAF4121379.1"/>
    <property type="molecule type" value="Genomic_DNA"/>
</dbReference>
<evidence type="ECO:0000256" key="1">
    <source>
        <dbReference type="ARBA" id="ARBA00004141"/>
    </source>
</evidence>
<dbReference type="GO" id="GO:0016020">
    <property type="term" value="C:membrane"/>
    <property type="evidence" value="ECO:0007669"/>
    <property type="project" value="UniProtKB-SubCell"/>
</dbReference>
<reference evidence="8" key="1">
    <citation type="submission" date="2020-03" db="EMBL/GenBank/DDBJ databases">
        <title>Site-based positive gene gene selection in Geosmithia morbida across the United States reveals a broad range of putative effectors and factors for local host and environmental adapation.</title>
        <authorList>
            <person name="Onufrak A."/>
            <person name="Murdoch R.W."/>
            <person name="Gazis R."/>
            <person name="Huff M."/>
            <person name="Staton M."/>
            <person name="Klingeman W."/>
            <person name="Hadziabdic D."/>
        </authorList>
    </citation>
    <scope>NUCLEOTIDE SEQUENCE</scope>
    <source>
        <strain evidence="8">1262</strain>
    </source>
</reference>
<feature type="transmembrane region" description="Helical" evidence="6">
    <location>
        <begin position="360"/>
        <end position="380"/>
    </location>
</feature>
<feature type="transmembrane region" description="Helical" evidence="6">
    <location>
        <begin position="241"/>
        <end position="259"/>
    </location>
</feature>
<evidence type="ECO:0000256" key="3">
    <source>
        <dbReference type="ARBA" id="ARBA00022692"/>
    </source>
</evidence>
<feature type="transmembrane region" description="Helical" evidence="6">
    <location>
        <begin position="332"/>
        <end position="354"/>
    </location>
</feature>
<dbReference type="AlphaFoldDB" id="A0A9P4YUR1"/>
<evidence type="ECO:0000256" key="5">
    <source>
        <dbReference type="ARBA" id="ARBA00023136"/>
    </source>
</evidence>
<dbReference type="InterPro" id="IPR011701">
    <property type="entry name" value="MFS"/>
</dbReference>
<evidence type="ECO:0000313" key="8">
    <source>
        <dbReference type="EMBL" id="KAF4121379.1"/>
    </source>
</evidence>
<feature type="domain" description="Major facilitator superfamily (MFS) profile" evidence="7">
    <location>
        <begin position="204"/>
        <end position="652"/>
    </location>
</feature>
<keyword evidence="3 6" id="KW-0812">Transmembrane</keyword>
<dbReference type="Pfam" id="PF07690">
    <property type="entry name" value="MFS_1"/>
    <property type="match status" value="1"/>
</dbReference>
<keyword evidence="4 6" id="KW-1133">Transmembrane helix</keyword>
<feature type="transmembrane region" description="Helical" evidence="6">
    <location>
        <begin position="559"/>
        <end position="580"/>
    </location>
</feature>
<comment type="caution">
    <text evidence="8">The sequence shown here is derived from an EMBL/GenBank/DDBJ whole genome shotgun (WGS) entry which is preliminary data.</text>
</comment>
<protein>
    <submittedName>
        <fullName evidence="8">Allantoate permease</fullName>
    </submittedName>
</protein>
<feature type="transmembrane region" description="Helical" evidence="6">
    <location>
        <begin position="296"/>
        <end position="320"/>
    </location>
</feature>
<evidence type="ECO:0000256" key="6">
    <source>
        <dbReference type="SAM" id="Phobius"/>
    </source>
</evidence>
<feature type="transmembrane region" description="Helical" evidence="6">
    <location>
        <begin position="524"/>
        <end position="547"/>
    </location>
</feature>
<evidence type="ECO:0000259" key="7">
    <source>
        <dbReference type="PROSITE" id="PS50850"/>
    </source>
</evidence>
<feature type="transmembrane region" description="Helical" evidence="6">
    <location>
        <begin position="592"/>
        <end position="612"/>
    </location>
</feature>
<feature type="transmembrane region" description="Helical" evidence="6">
    <location>
        <begin position="432"/>
        <end position="452"/>
    </location>
</feature>
<comment type="subcellular location">
    <subcellularLocation>
        <location evidence="1">Membrane</location>
        <topology evidence="1">Multi-pass membrane protein</topology>
    </subcellularLocation>
</comment>
<evidence type="ECO:0000313" key="9">
    <source>
        <dbReference type="Proteomes" id="UP000749293"/>
    </source>
</evidence>
<dbReference type="PANTHER" id="PTHR43791:SF97">
    <property type="entry name" value="ALLANTOATE TRANSPORTER, PUTATIVE (AFU_ORTHOLOGUE AFUA_1G14700)-RELATED"/>
    <property type="match status" value="1"/>
</dbReference>
<dbReference type="GeneID" id="55968571"/>
<sequence>MCSVAAVGHVCPRRAPKSDGDNTTPAVELIWAYKKIWACNDHRARSTSVVAICSTASVCNGHDSPVYTAWIDPVLPAEEATTSPVCVAYAPIAVSITIPYHIPGCTAVSWHGAEKWSICVYLESSGIPDLPAMSVDDDRKDQKVGMASGAMEDTASVSRGKVICTGSSTEGGDVAAKYANVFTDGETYSASEWGRLRWKLDLRFVPLLWFNVTLGAMDKVTTATAALYGFREDTGLTGDRYSWVGSAFYFGYLVWCIPSGTLLQKFPVAKLMFAAQLIWGVILVATGFAHNFATLISLRVLLGALEAPVVPGNLLVMSMWYTRREQPIRTGLMYTGLSVCFTGPIGWGIGFLSGEHRWRAMFWITGGVTIVWACVVGIFLPDSPVEAKFVTERQKAIVIDRLRADQTGVENKNFRGEQVVEALTDPKTWLMFLFNIFISIPNGGLTNFSPLIIQGLGYSSQRSTLLTMPTGIIQTMSSYICNGGVFLCAKYLPQRQCRVAWVLFGIVVGLISAVFLYTLPLDDYLGRLAALYMSYFYLGPYIVCLGMNTANTAGHTKKVTVNAIIFLAYCTSNIIGPQFFRAAQAPLYPLGMAAILGSYVLSIITVMTYALYCWRENARRDRVDEAAGAAHHDDTDFRDLTDKQNIHFRYVW</sequence>
<dbReference type="RefSeq" id="XP_035320031.1">
    <property type="nucleotide sequence ID" value="XM_035464321.1"/>
</dbReference>
<dbReference type="OrthoDB" id="6730379at2759"/>
<proteinExistence type="predicted"/>
<dbReference type="PROSITE" id="PS50850">
    <property type="entry name" value="MFS"/>
    <property type="match status" value="1"/>
</dbReference>
<dbReference type="Gene3D" id="1.20.1250.20">
    <property type="entry name" value="MFS general substrate transporter like domains"/>
    <property type="match status" value="1"/>
</dbReference>
<evidence type="ECO:0000256" key="2">
    <source>
        <dbReference type="ARBA" id="ARBA00022448"/>
    </source>
</evidence>
<accession>A0A9P4YUR1</accession>
<keyword evidence="5 6" id="KW-0472">Membrane</keyword>
<feature type="transmembrane region" description="Helical" evidence="6">
    <location>
        <begin position="472"/>
        <end position="492"/>
    </location>
</feature>
<keyword evidence="9" id="KW-1185">Reference proteome</keyword>
<dbReference type="GO" id="GO:0022857">
    <property type="term" value="F:transmembrane transporter activity"/>
    <property type="evidence" value="ECO:0007669"/>
    <property type="project" value="InterPro"/>
</dbReference>